<keyword evidence="4" id="KW-0808">Transferase</keyword>
<dbReference type="EC" id="2.7.1.12" evidence="3"/>
<dbReference type="HOGENOM" id="CLU_077168_2_0_1"/>
<evidence type="ECO:0000256" key="1">
    <source>
        <dbReference type="ARBA" id="ARBA00004875"/>
    </source>
</evidence>
<dbReference type="InterPro" id="IPR006001">
    <property type="entry name" value="Therm_gnt_kin"/>
</dbReference>
<proteinExistence type="inferred from homology"/>
<evidence type="ECO:0000256" key="9">
    <source>
        <dbReference type="ARBA" id="ARBA00048090"/>
    </source>
</evidence>
<dbReference type="GO" id="GO:0005975">
    <property type="term" value="P:carbohydrate metabolic process"/>
    <property type="evidence" value="ECO:0007669"/>
    <property type="project" value="InterPro"/>
</dbReference>
<evidence type="ECO:0000256" key="2">
    <source>
        <dbReference type="ARBA" id="ARBA00008420"/>
    </source>
</evidence>
<protein>
    <recommendedName>
        <fullName evidence="3">gluconokinase</fullName>
        <ecNumber evidence="3">2.7.1.12</ecNumber>
    </recommendedName>
    <alternativeName>
        <fullName evidence="8">Gluconate kinase</fullName>
    </alternativeName>
</protein>
<name>S8F384_FOMSC</name>
<dbReference type="AlphaFoldDB" id="S8F384"/>
<dbReference type="Gene3D" id="3.40.50.300">
    <property type="entry name" value="P-loop containing nucleotide triphosphate hydrolases"/>
    <property type="match status" value="1"/>
</dbReference>
<evidence type="ECO:0000256" key="8">
    <source>
        <dbReference type="ARBA" id="ARBA00029835"/>
    </source>
</evidence>
<reference evidence="11 12" key="1">
    <citation type="journal article" date="2012" name="Science">
        <title>The Paleozoic origin of enzymatic lignin decomposition reconstructed from 31 fungal genomes.</title>
        <authorList>
            <person name="Floudas D."/>
            <person name="Binder M."/>
            <person name="Riley R."/>
            <person name="Barry K."/>
            <person name="Blanchette R.A."/>
            <person name="Henrissat B."/>
            <person name="Martinez A.T."/>
            <person name="Otillar R."/>
            <person name="Spatafora J.W."/>
            <person name="Yadav J.S."/>
            <person name="Aerts A."/>
            <person name="Benoit I."/>
            <person name="Boyd A."/>
            <person name="Carlson A."/>
            <person name="Copeland A."/>
            <person name="Coutinho P.M."/>
            <person name="de Vries R.P."/>
            <person name="Ferreira P."/>
            <person name="Findley K."/>
            <person name="Foster B."/>
            <person name="Gaskell J."/>
            <person name="Glotzer D."/>
            <person name="Gorecki P."/>
            <person name="Heitman J."/>
            <person name="Hesse C."/>
            <person name="Hori C."/>
            <person name="Igarashi K."/>
            <person name="Jurgens J.A."/>
            <person name="Kallen N."/>
            <person name="Kersten P."/>
            <person name="Kohler A."/>
            <person name="Kuees U."/>
            <person name="Kumar T.K.A."/>
            <person name="Kuo A."/>
            <person name="LaButti K."/>
            <person name="Larrondo L.F."/>
            <person name="Lindquist E."/>
            <person name="Ling A."/>
            <person name="Lombard V."/>
            <person name="Lucas S."/>
            <person name="Lundell T."/>
            <person name="Martin R."/>
            <person name="McLaughlin D.J."/>
            <person name="Morgenstern I."/>
            <person name="Morin E."/>
            <person name="Murat C."/>
            <person name="Nagy L.G."/>
            <person name="Nolan M."/>
            <person name="Ohm R.A."/>
            <person name="Patyshakuliyeva A."/>
            <person name="Rokas A."/>
            <person name="Ruiz-Duenas F.J."/>
            <person name="Sabat G."/>
            <person name="Salamov A."/>
            <person name="Samejima M."/>
            <person name="Schmutz J."/>
            <person name="Slot J.C."/>
            <person name="St John F."/>
            <person name="Stenlid J."/>
            <person name="Sun H."/>
            <person name="Sun S."/>
            <person name="Syed K."/>
            <person name="Tsang A."/>
            <person name="Wiebenga A."/>
            <person name="Young D."/>
            <person name="Pisabarro A."/>
            <person name="Eastwood D.C."/>
            <person name="Martin F."/>
            <person name="Cullen D."/>
            <person name="Grigoriev I.V."/>
            <person name="Hibbett D.S."/>
        </authorList>
    </citation>
    <scope>NUCLEOTIDE SEQUENCE</scope>
    <source>
        <strain evidence="12">FP-58527</strain>
    </source>
</reference>
<dbReference type="OrthoDB" id="275177at2759"/>
<keyword evidence="6" id="KW-0418">Kinase</keyword>
<keyword evidence="5" id="KW-0547">Nucleotide-binding</keyword>
<evidence type="ECO:0000256" key="4">
    <source>
        <dbReference type="ARBA" id="ARBA00022679"/>
    </source>
</evidence>
<dbReference type="GO" id="GO:0005524">
    <property type="term" value="F:ATP binding"/>
    <property type="evidence" value="ECO:0007669"/>
    <property type="project" value="UniProtKB-KW"/>
</dbReference>
<evidence type="ECO:0000256" key="7">
    <source>
        <dbReference type="ARBA" id="ARBA00022840"/>
    </source>
</evidence>
<evidence type="ECO:0000256" key="5">
    <source>
        <dbReference type="ARBA" id="ARBA00022741"/>
    </source>
</evidence>
<evidence type="ECO:0000313" key="11">
    <source>
        <dbReference type="EMBL" id="EPS96200.1"/>
    </source>
</evidence>
<sequence>MAYGRPSTYAATGKTTGDELHHHANIDKMSNGQLLTNADREFWLALLRTTAEHIVAEEEQKGKPQLHQAKGIEVPSSAKQDAPLDALRRRMGAVVTCSALRKYCDILRGNLWPDLSEPLHKIEPPPLPEQLPTYFIFMKGDRETLLDRVKASMVDSQLATLEDPEGEEDVIPISIEQSTEEQMRIVLGGLNRLTGGL</sequence>
<dbReference type="GO" id="GO:0005737">
    <property type="term" value="C:cytoplasm"/>
    <property type="evidence" value="ECO:0007669"/>
    <property type="project" value="TreeGrafter"/>
</dbReference>
<dbReference type="UniPathway" id="UPA00792"/>
<dbReference type="PANTHER" id="PTHR43442">
    <property type="entry name" value="GLUCONOKINASE-RELATED"/>
    <property type="match status" value="1"/>
</dbReference>
<evidence type="ECO:0000313" key="12">
    <source>
        <dbReference type="Proteomes" id="UP000015241"/>
    </source>
</evidence>
<dbReference type="Proteomes" id="UP000015241">
    <property type="component" value="Unassembled WGS sequence"/>
</dbReference>
<evidence type="ECO:0000256" key="6">
    <source>
        <dbReference type="ARBA" id="ARBA00022777"/>
    </source>
</evidence>
<evidence type="ECO:0000256" key="10">
    <source>
        <dbReference type="SAM" id="MobiDB-lite"/>
    </source>
</evidence>
<dbReference type="STRING" id="743788.S8F384"/>
<dbReference type="GO" id="GO:0046316">
    <property type="term" value="F:gluconokinase activity"/>
    <property type="evidence" value="ECO:0007669"/>
    <property type="project" value="UniProtKB-EC"/>
</dbReference>
<dbReference type="eggNOG" id="KOG3354">
    <property type="taxonomic scope" value="Eukaryota"/>
</dbReference>
<keyword evidence="7" id="KW-0067">ATP-binding</keyword>
<comment type="pathway">
    <text evidence="1">Carbohydrate acid metabolism; D-gluconate degradation.</text>
</comment>
<dbReference type="CDD" id="cd02021">
    <property type="entry name" value="GntK"/>
    <property type="match status" value="1"/>
</dbReference>
<comment type="similarity">
    <text evidence="2">Belongs to the gluconokinase GntK/GntV family.</text>
</comment>
<keyword evidence="12" id="KW-1185">Reference proteome</keyword>
<dbReference type="FunCoup" id="S8F384">
    <property type="interactions" value="596"/>
</dbReference>
<dbReference type="EMBL" id="KE504192">
    <property type="protein sequence ID" value="EPS96200.1"/>
    <property type="molecule type" value="Genomic_DNA"/>
</dbReference>
<comment type="catalytic activity">
    <reaction evidence="9">
        <text>D-gluconate + ATP = 6-phospho-D-gluconate + ADP + H(+)</text>
        <dbReference type="Rhea" id="RHEA:19433"/>
        <dbReference type="ChEBI" id="CHEBI:15378"/>
        <dbReference type="ChEBI" id="CHEBI:18391"/>
        <dbReference type="ChEBI" id="CHEBI:30616"/>
        <dbReference type="ChEBI" id="CHEBI:58759"/>
        <dbReference type="ChEBI" id="CHEBI:456216"/>
        <dbReference type="EC" id="2.7.1.12"/>
    </reaction>
</comment>
<gene>
    <name evidence="11" type="ORF">FOMPIDRAFT_1032516</name>
</gene>
<dbReference type="InParanoid" id="S8F384"/>
<feature type="region of interest" description="Disordered" evidence="10">
    <location>
        <begin position="58"/>
        <end position="80"/>
    </location>
</feature>
<evidence type="ECO:0000256" key="3">
    <source>
        <dbReference type="ARBA" id="ARBA00012054"/>
    </source>
</evidence>
<accession>S8F384</accession>
<organism evidence="11 12">
    <name type="scientific">Fomitopsis schrenkii</name>
    <name type="common">Brown rot fungus</name>
    <dbReference type="NCBI Taxonomy" id="2126942"/>
    <lineage>
        <taxon>Eukaryota</taxon>
        <taxon>Fungi</taxon>
        <taxon>Dikarya</taxon>
        <taxon>Basidiomycota</taxon>
        <taxon>Agaricomycotina</taxon>
        <taxon>Agaricomycetes</taxon>
        <taxon>Polyporales</taxon>
        <taxon>Fomitopsis</taxon>
    </lineage>
</organism>
<dbReference type="PANTHER" id="PTHR43442:SF3">
    <property type="entry name" value="GLUCONOKINASE-RELATED"/>
    <property type="match status" value="1"/>
</dbReference>
<dbReference type="InterPro" id="IPR027417">
    <property type="entry name" value="P-loop_NTPase"/>
</dbReference>